<feature type="transmembrane region" description="Helical" evidence="6">
    <location>
        <begin position="96"/>
        <end position="119"/>
    </location>
</feature>
<feature type="transmembrane region" description="Helical" evidence="6">
    <location>
        <begin position="170"/>
        <end position="196"/>
    </location>
</feature>
<evidence type="ECO:0008006" key="9">
    <source>
        <dbReference type="Google" id="ProtNLM"/>
    </source>
</evidence>
<dbReference type="CDD" id="cd13132">
    <property type="entry name" value="MATE_eukaryotic"/>
    <property type="match status" value="1"/>
</dbReference>
<dbReference type="InterPro" id="IPR045069">
    <property type="entry name" value="MATE_euk"/>
</dbReference>
<dbReference type="Pfam" id="PF01554">
    <property type="entry name" value="MatE"/>
    <property type="match status" value="2"/>
</dbReference>
<keyword evidence="5 6" id="KW-0472">Membrane</keyword>
<dbReference type="GO" id="GO:0016020">
    <property type="term" value="C:membrane"/>
    <property type="evidence" value="ECO:0007669"/>
    <property type="project" value="UniProtKB-SubCell"/>
</dbReference>
<feature type="transmembrane region" description="Helical" evidence="6">
    <location>
        <begin position="65"/>
        <end position="90"/>
    </location>
</feature>
<dbReference type="GO" id="GO:0042910">
    <property type="term" value="F:xenobiotic transmembrane transporter activity"/>
    <property type="evidence" value="ECO:0007669"/>
    <property type="project" value="InterPro"/>
</dbReference>
<dbReference type="GO" id="GO:1990961">
    <property type="term" value="P:xenobiotic detoxification by transmembrane export across the plasma membrane"/>
    <property type="evidence" value="ECO:0007669"/>
    <property type="project" value="InterPro"/>
</dbReference>
<keyword evidence="8" id="KW-1185">Reference proteome</keyword>
<sequence length="390" mass="42259">MISVMFVGHLGELALSGASMATAFTTVTGNSLLLGMGSVLDTLCGQSYGAKQYHMLGIHMQRAMLILLIVSIPIAFILANTTAILLNVGFLQTQNIVIPMMISSGITTLLHLLLCWVLVFKSTLGIRGAALAISISYWINVILLALYIKFSPKCKKTWTGFSKESLGNVLAFLRLAMPSAVMVCLGMWSFEMMVLLSGLLPNPKLETSVLSISLNTAAMVWMIPFGLGGTVSTRVSNELGAEHPRAAHLAVQVVLLMAITEGVLVGLVMILVRRIWGYAYSNEEEVARYAATMMPLLATSNFLDGIQCVLSVTLVISLNLFIHHLGIPSAILLAFILHIGGKGLWMGIICALIVQVLSLLIITIRTNWEEEVKKATHRVYGSRIPTNMAS</sequence>
<feature type="transmembrane region" description="Helical" evidence="6">
    <location>
        <begin position="343"/>
        <end position="364"/>
    </location>
</feature>
<dbReference type="NCBIfam" id="TIGR00797">
    <property type="entry name" value="matE"/>
    <property type="match status" value="1"/>
</dbReference>
<evidence type="ECO:0000256" key="6">
    <source>
        <dbReference type="SAM" id="Phobius"/>
    </source>
</evidence>
<comment type="caution">
    <text evidence="7">The sequence shown here is derived from an EMBL/GenBank/DDBJ whole genome shotgun (WGS) entry which is preliminary data.</text>
</comment>
<keyword evidence="4 6" id="KW-1133">Transmembrane helix</keyword>
<evidence type="ECO:0000256" key="3">
    <source>
        <dbReference type="ARBA" id="ARBA00022692"/>
    </source>
</evidence>
<dbReference type="EMBL" id="DUZY01000003">
    <property type="protein sequence ID" value="DAD31937.1"/>
    <property type="molecule type" value="Genomic_DNA"/>
</dbReference>
<dbReference type="PANTHER" id="PTHR11206">
    <property type="entry name" value="MULTIDRUG RESISTANCE PROTEIN"/>
    <property type="match status" value="1"/>
</dbReference>
<dbReference type="GO" id="GO:0015297">
    <property type="term" value="F:antiporter activity"/>
    <property type="evidence" value="ECO:0007669"/>
    <property type="project" value="InterPro"/>
</dbReference>
<evidence type="ECO:0000256" key="2">
    <source>
        <dbReference type="ARBA" id="ARBA00010199"/>
    </source>
</evidence>
<feature type="transmembrane region" description="Helical" evidence="6">
    <location>
        <begin position="208"/>
        <end position="227"/>
    </location>
</feature>
<evidence type="ECO:0000256" key="4">
    <source>
        <dbReference type="ARBA" id="ARBA00022989"/>
    </source>
</evidence>
<accession>A0A822YHE7</accession>
<dbReference type="Proteomes" id="UP000607653">
    <property type="component" value="Unassembled WGS sequence"/>
</dbReference>
<feature type="transmembrane region" description="Helical" evidence="6">
    <location>
        <begin position="309"/>
        <end position="337"/>
    </location>
</feature>
<evidence type="ECO:0000313" key="8">
    <source>
        <dbReference type="Proteomes" id="UP000607653"/>
    </source>
</evidence>
<dbReference type="AlphaFoldDB" id="A0A822YHE7"/>
<organism evidence="7 8">
    <name type="scientific">Nelumbo nucifera</name>
    <name type="common">Sacred lotus</name>
    <dbReference type="NCBI Taxonomy" id="4432"/>
    <lineage>
        <taxon>Eukaryota</taxon>
        <taxon>Viridiplantae</taxon>
        <taxon>Streptophyta</taxon>
        <taxon>Embryophyta</taxon>
        <taxon>Tracheophyta</taxon>
        <taxon>Spermatophyta</taxon>
        <taxon>Magnoliopsida</taxon>
        <taxon>Proteales</taxon>
        <taxon>Nelumbonaceae</taxon>
        <taxon>Nelumbo</taxon>
    </lineage>
</organism>
<feature type="transmembrane region" description="Helical" evidence="6">
    <location>
        <begin position="131"/>
        <end position="150"/>
    </location>
</feature>
<feature type="transmembrane region" description="Helical" evidence="6">
    <location>
        <begin position="20"/>
        <end position="44"/>
    </location>
</feature>
<evidence type="ECO:0000256" key="1">
    <source>
        <dbReference type="ARBA" id="ARBA00004141"/>
    </source>
</evidence>
<comment type="similarity">
    <text evidence="2">Belongs to the multi antimicrobial extrusion (MATE) (TC 2.A.66.1) family.</text>
</comment>
<evidence type="ECO:0000256" key="5">
    <source>
        <dbReference type="ARBA" id="ARBA00023136"/>
    </source>
</evidence>
<protein>
    <recommendedName>
        <fullName evidence="9">Protein DETOXIFICATION 16-like</fullName>
    </recommendedName>
</protein>
<keyword evidence="3 6" id="KW-0812">Transmembrane</keyword>
<reference evidence="7 8" key="1">
    <citation type="journal article" date="2020" name="Mol. Biol. Evol.">
        <title>Distinct Expression and Methylation Patterns for Genes with Different Fates following a Single Whole-Genome Duplication in Flowering Plants.</title>
        <authorList>
            <person name="Shi T."/>
            <person name="Rahmani R.S."/>
            <person name="Gugger P.F."/>
            <person name="Wang M."/>
            <person name="Li H."/>
            <person name="Zhang Y."/>
            <person name="Li Z."/>
            <person name="Wang Q."/>
            <person name="Van de Peer Y."/>
            <person name="Marchal K."/>
            <person name="Chen J."/>
        </authorList>
    </citation>
    <scope>NUCLEOTIDE SEQUENCE [LARGE SCALE GENOMIC DNA]</scope>
    <source>
        <tissue evidence="7">Leaf</tissue>
    </source>
</reference>
<name>A0A822YHE7_NELNU</name>
<gene>
    <name evidence="7" type="ORF">HUJ06_010788</name>
</gene>
<evidence type="ECO:0000313" key="7">
    <source>
        <dbReference type="EMBL" id="DAD31937.1"/>
    </source>
</evidence>
<comment type="subcellular location">
    <subcellularLocation>
        <location evidence="1">Membrane</location>
        <topology evidence="1">Multi-pass membrane protein</topology>
    </subcellularLocation>
</comment>
<proteinExistence type="inferred from homology"/>
<feature type="transmembrane region" description="Helical" evidence="6">
    <location>
        <begin position="247"/>
        <end position="272"/>
    </location>
</feature>
<dbReference type="InterPro" id="IPR002528">
    <property type="entry name" value="MATE_fam"/>
</dbReference>